<reference evidence="1" key="1">
    <citation type="submission" date="2023-10" db="EMBL/GenBank/DDBJ databases">
        <authorList>
            <person name="Domelevo Entfellner J.-B."/>
        </authorList>
    </citation>
    <scope>NUCLEOTIDE SEQUENCE</scope>
</reference>
<dbReference type="Proteomes" id="UP001189624">
    <property type="component" value="Chromosome 1"/>
</dbReference>
<sequence length="136" mass="15110">MKKAKELSVLCAAERHPLHGDDIVKLEDHERHLENLNKELRLQGRDKQVLLSTFGNGWWARIAGESGRTAQLQQGAYAGLVFPKLYPPANWGNKHLGMGGGPGERVRVEEHAQLQQGAYAGLLLPKLYPPANWGNK</sequence>
<organism evidence="1 2">
    <name type="scientific">Sphenostylis stenocarpa</name>
    <dbReference type="NCBI Taxonomy" id="92480"/>
    <lineage>
        <taxon>Eukaryota</taxon>
        <taxon>Viridiplantae</taxon>
        <taxon>Streptophyta</taxon>
        <taxon>Embryophyta</taxon>
        <taxon>Tracheophyta</taxon>
        <taxon>Spermatophyta</taxon>
        <taxon>Magnoliopsida</taxon>
        <taxon>eudicotyledons</taxon>
        <taxon>Gunneridae</taxon>
        <taxon>Pentapetalae</taxon>
        <taxon>rosids</taxon>
        <taxon>fabids</taxon>
        <taxon>Fabales</taxon>
        <taxon>Fabaceae</taxon>
        <taxon>Papilionoideae</taxon>
        <taxon>50 kb inversion clade</taxon>
        <taxon>NPAAA clade</taxon>
        <taxon>indigoferoid/millettioid clade</taxon>
        <taxon>Phaseoleae</taxon>
        <taxon>Sphenostylis</taxon>
    </lineage>
</organism>
<proteinExistence type="predicted"/>
<dbReference type="Gramene" id="rna-AYBTSS11_LOCUS1014">
    <property type="protein sequence ID" value="CAJ1815613.1"/>
    <property type="gene ID" value="gene-AYBTSS11_LOCUS1014"/>
</dbReference>
<name>A0AA86RM77_9FABA</name>
<dbReference type="EMBL" id="OY731398">
    <property type="protein sequence ID" value="CAJ1815613.1"/>
    <property type="molecule type" value="Genomic_DNA"/>
</dbReference>
<gene>
    <name evidence="1" type="ORF">AYBTSS11_LOCUS1014</name>
</gene>
<dbReference type="AlphaFoldDB" id="A0AA86RM77"/>
<evidence type="ECO:0000313" key="1">
    <source>
        <dbReference type="EMBL" id="CAJ1815613.1"/>
    </source>
</evidence>
<keyword evidence="2" id="KW-1185">Reference proteome</keyword>
<accession>A0AA86RM77</accession>
<evidence type="ECO:0000313" key="2">
    <source>
        <dbReference type="Proteomes" id="UP001189624"/>
    </source>
</evidence>
<protein>
    <submittedName>
        <fullName evidence="1">Uncharacterized protein</fullName>
    </submittedName>
</protein>